<evidence type="ECO:0000256" key="8">
    <source>
        <dbReference type="ARBA" id="ARBA00023186"/>
    </source>
</evidence>
<dbReference type="OrthoDB" id="9808022at2"/>
<dbReference type="GO" id="GO:0005737">
    <property type="term" value="C:cytoplasm"/>
    <property type="evidence" value="ECO:0007669"/>
    <property type="project" value="UniProtKB-SubCell"/>
</dbReference>
<keyword evidence="4 9" id="KW-0949">S-adenosyl-L-methionine</keyword>
<keyword evidence="5 9" id="KW-0479">Metal-binding</keyword>
<dbReference type="Gene3D" id="3.20.20.70">
    <property type="entry name" value="Aldolase class I"/>
    <property type="match status" value="1"/>
</dbReference>
<dbReference type="GO" id="GO:0004109">
    <property type="term" value="F:coproporphyrinogen oxidase activity"/>
    <property type="evidence" value="ECO:0007669"/>
    <property type="project" value="InterPro"/>
</dbReference>
<keyword evidence="9" id="KW-0004">4Fe-4S</keyword>
<keyword evidence="3 9" id="KW-0349">Heme</keyword>
<name>R1CVB9_9FIRM</name>
<dbReference type="NCBIfam" id="TIGR00539">
    <property type="entry name" value="hemN_rel"/>
    <property type="match status" value="1"/>
</dbReference>
<dbReference type="InterPro" id="IPR034505">
    <property type="entry name" value="Coproporphyrinogen-III_oxidase"/>
</dbReference>
<dbReference type="RefSeq" id="WP_006312537.1">
    <property type="nucleotide sequence ID" value="NZ_ARZA01000142.1"/>
</dbReference>
<evidence type="ECO:0000256" key="4">
    <source>
        <dbReference type="ARBA" id="ARBA00022691"/>
    </source>
</evidence>
<dbReference type="PROSITE" id="PS51918">
    <property type="entry name" value="RADICAL_SAM"/>
    <property type="match status" value="1"/>
</dbReference>
<dbReference type="InterPro" id="IPR006638">
    <property type="entry name" value="Elp3/MiaA/NifB-like_rSAM"/>
</dbReference>
<comment type="subcellular location">
    <subcellularLocation>
        <location evidence="9">Cytoplasm</location>
    </subcellularLocation>
</comment>
<gene>
    <name evidence="11" type="ORF">L21TH_1371</name>
</gene>
<evidence type="ECO:0000313" key="12">
    <source>
        <dbReference type="Proteomes" id="UP000013378"/>
    </source>
</evidence>
<comment type="caution">
    <text evidence="11">The sequence shown here is derived from an EMBL/GenBank/DDBJ whole genome shotgun (WGS) entry which is preliminary data.</text>
</comment>
<dbReference type="SUPFAM" id="SSF102114">
    <property type="entry name" value="Radical SAM enzymes"/>
    <property type="match status" value="1"/>
</dbReference>
<dbReference type="GO" id="GO:0006779">
    <property type="term" value="P:porphyrin-containing compound biosynthetic process"/>
    <property type="evidence" value="ECO:0007669"/>
    <property type="project" value="InterPro"/>
</dbReference>
<accession>R1CVB9</accession>
<keyword evidence="7 9" id="KW-0411">Iron-sulfur</keyword>
<sequence length="378" mass="44908">MKELGIYIHIPFCKSKCYYCDFKSFPDKLDLIDNYIYYLKKEIDMYSRLLKDYVVKTIFIGGGTPSILEGKYIYEIYSCLYGKMNLNELEEFTIETNPKTLDDEKLKVYKEININRVSIGAQTLNDKLLKRIGRIHNTMDFYKSYELIRKWGFRNVNVDIMFNLPNQTLENVIETLNKVAVLGVEHISFYSLKLEEGTRFYKEYLKSKLELPDEDEEREMYHKGIETLEQRGYSHYEISNFAKEGYECNHNLLYWKVKPYLGLGLAAHSNINSIRYNNYNNFKSYFHSLDKRMLPIEEKEKIHKKIEMAEYMILGLRLIQGINKKEFYNRFEIDVDEIYGEILRKLMEQGLLITNNNSIKLTKLGLDLSNIVFRELLS</sequence>
<comment type="similarity">
    <text evidence="1">Belongs to the anaerobic coproporphyrinogen-III oxidase family. HemW subfamily.</text>
</comment>
<dbReference type="GO" id="GO:0046872">
    <property type="term" value="F:metal ion binding"/>
    <property type="evidence" value="ECO:0007669"/>
    <property type="project" value="UniProtKB-UniRule"/>
</dbReference>
<comment type="function">
    <text evidence="9">Probably acts as a heme chaperone, transferring heme to an unknown acceptor. Binds one molecule of heme per monomer, possibly covalently. Binds 1 [4Fe-4S] cluster. The cluster is coordinated with 3 cysteines and an exchangeable S-adenosyl-L-methionine.</text>
</comment>
<dbReference type="PANTHER" id="PTHR13932:SF5">
    <property type="entry name" value="RADICAL S-ADENOSYL METHIONINE DOMAIN-CONTAINING PROTEIN 1, MITOCHONDRIAL"/>
    <property type="match status" value="1"/>
</dbReference>
<evidence type="ECO:0000256" key="6">
    <source>
        <dbReference type="ARBA" id="ARBA00023004"/>
    </source>
</evidence>
<evidence type="ECO:0000256" key="2">
    <source>
        <dbReference type="ARBA" id="ARBA00017228"/>
    </source>
</evidence>
<protein>
    <recommendedName>
        <fullName evidence="2 9">Heme chaperone HemW</fullName>
    </recommendedName>
</protein>
<evidence type="ECO:0000256" key="5">
    <source>
        <dbReference type="ARBA" id="ARBA00022723"/>
    </source>
</evidence>
<dbReference type="Pfam" id="PF06969">
    <property type="entry name" value="HemN_C"/>
    <property type="match status" value="1"/>
</dbReference>
<dbReference type="InterPro" id="IPR007197">
    <property type="entry name" value="rSAM"/>
</dbReference>
<dbReference type="AlphaFoldDB" id="R1CVB9"/>
<dbReference type="InterPro" id="IPR004559">
    <property type="entry name" value="HemW-like"/>
</dbReference>
<keyword evidence="6 9" id="KW-0408">Iron</keyword>
<dbReference type="InterPro" id="IPR010723">
    <property type="entry name" value="HemN_C"/>
</dbReference>
<dbReference type="GO" id="GO:0051539">
    <property type="term" value="F:4 iron, 4 sulfur cluster binding"/>
    <property type="evidence" value="ECO:0007669"/>
    <property type="project" value="UniProtKB-UniRule"/>
</dbReference>
<dbReference type="SFLD" id="SFLDF00562">
    <property type="entry name" value="HemN-like__clustered_with_heat"/>
    <property type="match status" value="1"/>
</dbReference>
<dbReference type="PATRIC" id="fig|1304284.3.peg.1341"/>
<dbReference type="SFLD" id="SFLDF00288">
    <property type="entry name" value="HemN-like__clustered_with_nucl"/>
    <property type="match status" value="1"/>
</dbReference>
<keyword evidence="12" id="KW-1185">Reference proteome</keyword>
<evidence type="ECO:0000256" key="3">
    <source>
        <dbReference type="ARBA" id="ARBA00022617"/>
    </source>
</evidence>
<keyword evidence="8 9" id="KW-0143">Chaperone</keyword>
<evidence type="ECO:0000313" key="11">
    <source>
        <dbReference type="EMBL" id="EOD00584.1"/>
    </source>
</evidence>
<keyword evidence="9" id="KW-0963">Cytoplasm</keyword>
<evidence type="ECO:0000259" key="10">
    <source>
        <dbReference type="PROSITE" id="PS51918"/>
    </source>
</evidence>
<dbReference type="InterPro" id="IPR013785">
    <property type="entry name" value="Aldolase_TIM"/>
</dbReference>
<organism evidence="11 12">
    <name type="scientific">Caldisalinibacter kiritimatiensis</name>
    <dbReference type="NCBI Taxonomy" id="1304284"/>
    <lineage>
        <taxon>Bacteria</taxon>
        <taxon>Bacillati</taxon>
        <taxon>Bacillota</taxon>
        <taxon>Tissierellia</taxon>
        <taxon>Tissierellales</taxon>
        <taxon>Thermohalobacteraceae</taxon>
        <taxon>Caldisalinibacter</taxon>
    </lineage>
</organism>
<dbReference type="Pfam" id="PF04055">
    <property type="entry name" value="Radical_SAM"/>
    <property type="match status" value="1"/>
</dbReference>
<dbReference type="SMART" id="SM00729">
    <property type="entry name" value="Elp3"/>
    <property type="match status" value="1"/>
</dbReference>
<evidence type="ECO:0000256" key="1">
    <source>
        <dbReference type="ARBA" id="ARBA00006100"/>
    </source>
</evidence>
<feature type="domain" description="Radical SAM core" evidence="10">
    <location>
        <begin position="1"/>
        <end position="234"/>
    </location>
</feature>
<dbReference type="eggNOG" id="COG0635">
    <property type="taxonomic scope" value="Bacteria"/>
</dbReference>
<dbReference type="STRING" id="1304284.L21TH_1371"/>
<dbReference type="SFLD" id="SFLDG01065">
    <property type="entry name" value="anaerobic_coproporphyrinogen-I"/>
    <property type="match status" value="1"/>
</dbReference>
<keyword evidence="11" id="KW-0560">Oxidoreductase</keyword>
<dbReference type="CDD" id="cd01335">
    <property type="entry name" value="Radical_SAM"/>
    <property type="match status" value="1"/>
</dbReference>
<dbReference type="InterPro" id="IPR058240">
    <property type="entry name" value="rSAM_sf"/>
</dbReference>
<reference evidence="11 12" key="1">
    <citation type="journal article" date="2015" name="Geomicrobiol. J.">
        <title>Caldisalinibacter kiritimatiensis gen. nov., sp. nov., a moderately thermohalophilic thiosulfate-reducing bacterium from a hypersaline microbial mat.</title>
        <authorList>
            <person name="Ben Hania W."/>
            <person name="Joseph M."/>
            <person name="Fiebig A."/>
            <person name="Bunk B."/>
            <person name="Klenk H.-P."/>
            <person name="Fardeau M.-L."/>
            <person name="Spring S."/>
        </authorList>
    </citation>
    <scope>NUCLEOTIDE SEQUENCE [LARGE SCALE GENOMIC DNA]</scope>
    <source>
        <strain evidence="11 12">L21-TH-D2</strain>
    </source>
</reference>
<dbReference type="EMBL" id="ARZA01000142">
    <property type="protein sequence ID" value="EOD00584.1"/>
    <property type="molecule type" value="Genomic_DNA"/>
</dbReference>
<proteinExistence type="inferred from homology"/>
<dbReference type="Proteomes" id="UP000013378">
    <property type="component" value="Unassembled WGS sequence"/>
</dbReference>
<dbReference type="SFLD" id="SFLDS00029">
    <property type="entry name" value="Radical_SAM"/>
    <property type="match status" value="1"/>
</dbReference>
<evidence type="ECO:0000256" key="7">
    <source>
        <dbReference type="ARBA" id="ARBA00023014"/>
    </source>
</evidence>
<dbReference type="PANTHER" id="PTHR13932">
    <property type="entry name" value="COPROPORPHYRINIGEN III OXIDASE"/>
    <property type="match status" value="1"/>
</dbReference>
<evidence type="ECO:0000256" key="9">
    <source>
        <dbReference type="RuleBase" id="RU364116"/>
    </source>
</evidence>